<evidence type="ECO:0000256" key="3">
    <source>
        <dbReference type="ARBA" id="ARBA00022475"/>
    </source>
</evidence>
<evidence type="ECO:0000256" key="9">
    <source>
        <dbReference type="ARBA" id="ARBA00025772"/>
    </source>
</evidence>
<evidence type="ECO:0000256" key="7">
    <source>
        <dbReference type="ARBA" id="ARBA00022989"/>
    </source>
</evidence>
<dbReference type="Gene3D" id="3.55.40.10">
    <property type="entry name" value="minor pseudopilin epsh domain"/>
    <property type="match status" value="1"/>
</dbReference>
<dbReference type="SUPFAM" id="SSF54523">
    <property type="entry name" value="Pili subunits"/>
    <property type="match status" value="1"/>
</dbReference>
<keyword evidence="5" id="KW-0997">Cell inner membrane</keyword>
<keyword evidence="4" id="KW-0488">Methylation</keyword>
<evidence type="ECO:0000256" key="10">
    <source>
        <dbReference type="ARBA" id="ARBA00030775"/>
    </source>
</evidence>
<dbReference type="GO" id="GO:0005886">
    <property type="term" value="C:plasma membrane"/>
    <property type="evidence" value="ECO:0007669"/>
    <property type="project" value="UniProtKB-SubCell"/>
</dbReference>
<evidence type="ECO:0000256" key="2">
    <source>
        <dbReference type="ARBA" id="ARBA00021549"/>
    </source>
</evidence>
<accession>A0A316IFW5</accession>
<dbReference type="PROSITE" id="PS51257">
    <property type="entry name" value="PROKAR_LIPOPROTEIN"/>
    <property type="match status" value="1"/>
</dbReference>
<dbReference type="InterPro" id="IPR022346">
    <property type="entry name" value="T2SS_GspH"/>
</dbReference>
<dbReference type="AlphaFoldDB" id="A0A316IFW5"/>
<feature type="domain" description="General secretion pathway GspH" evidence="11">
    <location>
        <begin position="51"/>
        <end position="163"/>
    </location>
</feature>
<gene>
    <name evidence="12" type="ORF">C7456_103303</name>
</gene>
<evidence type="ECO:0000256" key="5">
    <source>
        <dbReference type="ARBA" id="ARBA00022519"/>
    </source>
</evidence>
<dbReference type="Proteomes" id="UP000245812">
    <property type="component" value="Unassembled WGS sequence"/>
</dbReference>
<dbReference type="GO" id="GO:0015627">
    <property type="term" value="C:type II protein secretion system complex"/>
    <property type="evidence" value="ECO:0007669"/>
    <property type="project" value="InterPro"/>
</dbReference>
<dbReference type="RefSeq" id="WP_109722742.1">
    <property type="nucleotide sequence ID" value="NZ_MSZV01000005.1"/>
</dbReference>
<evidence type="ECO:0000256" key="1">
    <source>
        <dbReference type="ARBA" id="ARBA00004377"/>
    </source>
</evidence>
<organism evidence="12 13">
    <name type="scientific">Fulvimonas soli</name>
    <dbReference type="NCBI Taxonomy" id="155197"/>
    <lineage>
        <taxon>Bacteria</taxon>
        <taxon>Pseudomonadati</taxon>
        <taxon>Pseudomonadota</taxon>
        <taxon>Gammaproteobacteria</taxon>
        <taxon>Lysobacterales</taxon>
        <taxon>Rhodanobacteraceae</taxon>
        <taxon>Fulvimonas</taxon>
    </lineage>
</organism>
<proteinExistence type="inferred from homology"/>
<evidence type="ECO:0000256" key="4">
    <source>
        <dbReference type="ARBA" id="ARBA00022481"/>
    </source>
</evidence>
<dbReference type="InterPro" id="IPR045584">
    <property type="entry name" value="Pilin-like"/>
</dbReference>
<dbReference type="GO" id="GO:0015628">
    <property type="term" value="P:protein secretion by the type II secretion system"/>
    <property type="evidence" value="ECO:0007669"/>
    <property type="project" value="InterPro"/>
</dbReference>
<reference evidence="12 13" key="1">
    <citation type="submission" date="2018-05" db="EMBL/GenBank/DDBJ databases">
        <title>Genomic Encyclopedia of Type Strains, Phase IV (KMG-IV): sequencing the most valuable type-strain genomes for metagenomic binning, comparative biology and taxonomic classification.</title>
        <authorList>
            <person name="Goeker M."/>
        </authorList>
    </citation>
    <scope>NUCLEOTIDE SEQUENCE [LARGE SCALE GENOMIC DNA]</scope>
    <source>
        <strain evidence="12 13">DSM 14263</strain>
    </source>
</reference>
<evidence type="ECO:0000256" key="6">
    <source>
        <dbReference type="ARBA" id="ARBA00022692"/>
    </source>
</evidence>
<keyword evidence="7" id="KW-1133">Transmembrane helix</keyword>
<dbReference type="EMBL" id="QGHC01000003">
    <property type="protein sequence ID" value="PWK92181.1"/>
    <property type="molecule type" value="Genomic_DNA"/>
</dbReference>
<dbReference type="NCBIfam" id="TIGR02532">
    <property type="entry name" value="IV_pilin_GFxxxE"/>
    <property type="match status" value="1"/>
</dbReference>
<dbReference type="OrthoDB" id="2313614at2"/>
<comment type="caution">
    <text evidence="12">The sequence shown here is derived from an EMBL/GenBank/DDBJ whole genome shotgun (WGS) entry which is preliminary data.</text>
</comment>
<sequence>MRRGYGPSRPPRGLTLIEQLMALAIAAVLACVAAPPMLSLAGRYRRQSAQSDLVAALGYAREAAVRRQRPVLVCPSRDGRQCSEDTRWEGGWLLGEDRDHDGQVDEALRVGQGYAGIVIRSTAGRRSVRFRPDGSAAGSNLTLLFCPAGSAQADSRVIVSNAGRIRTERTAESCL</sequence>
<evidence type="ECO:0000313" key="12">
    <source>
        <dbReference type="EMBL" id="PWK92181.1"/>
    </source>
</evidence>
<dbReference type="InterPro" id="IPR012902">
    <property type="entry name" value="N_methyl_site"/>
</dbReference>
<comment type="similarity">
    <text evidence="9">Belongs to the GSP H family.</text>
</comment>
<protein>
    <recommendedName>
        <fullName evidence="2">Type II secretion system protein H</fullName>
    </recommendedName>
    <alternativeName>
        <fullName evidence="10">General secretion pathway protein H</fullName>
    </alternativeName>
</protein>
<comment type="subcellular location">
    <subcellularLocation>
        <location evidence="1">Cell inner membrane</location>
        <topology evidence="1">Single-pass membrane protein</topology>
    </subcellularLocation>
</comment>
<dbReference type="Pfam" id="PF12019">
    <property type="entry name" value="GspH"/>
    <property type="match status" value="1"/>
</dbReference>
<name>A0A316IFW5_9GAMM</name>
<evidence type="ECO:0000259" key="11">
    <source>
        <dbReference type="Pfam" id="PF12019"/>
    </source>
</evidence>
<evidence type="ECO:0000256" key="8">
    <source>
        <dbReference type="ARBA" id="ARBA00023136"/>
    </source>
</evidence>
<keyword evidence="8" id="KW-0472">Membrane</keyword>
<keyword evidence="13" id="KW-1185">Reference proteome</keyword>
<keyword evidence="3" id="KW-1003">Cell membrane</keyword>
<evidence type="ECO:0000313" key="13">
    <source>
        <dbReference type="Proteomes" id="UP000245812"/>
    </source>
</evidence>
<keyword evidence="6" id="KW-0812">Transmembrane</keyword>